<sequence length="39" mass="4631">MTVNHDIRRSDTVVPLSDTERWELIRFIRSLRHPLAENG</sequence>
<dbReference type="HOGENOM" id="CLU_3306486_0_0_7"/>
<evidence type="ECO:0000313" key="1">
    <source>
        <dbReference type="EMBL" id="ETX01236.1"/>
    </source>
</evidence>
<keyword evidence="2" id="KW-1185">Reference proteome</keyword>
<dbReference type="AlphaFoldDB" id="W4LU40"/>
<reference evidence="1 2" key="1">
    <citation type="journal article" date="2014" name="Nature">
        <title>An environmental bacterial taxon with a large and distinct metabolic repertoire.</title>
        <authorList>
            <person name="Wilson M.C."/>
            <person name="Mori T."/>
            <person name="Ruckert C."/>
            <person name="Uria A.R."/>
            <person name="Helf M.J."/>
            <person name="Takada K."/>
            <person name="Gernert C."/>
            <person name="Steffens U.A."/>
            <person name="Heycke N."/>
            <person name="Schmitt S."/>
            <person name="Rinke C."/>
            <person name="Helfrich E.J."/>
            <person name="Brachmann A.O."/>
            <person name="Gurgui C."/>
            <person name="Wakimoto T."/>
            <person name="Kracht M."/>
            <person name="Crusemann M."/>
            <person name="Hentschel U."/>
            <person name="Abe I."/>
            <person name="Matsunaga S."/>
            <person name="Kalinowski J."/>
            <person name="Takeyama H."/>
            <person name="Piel J."/>
        </authorList>
    </citation>
    <scope>NUCLEOTIDE SEQUENCE [LARGE SCALE GENOMIC DNA]</scope>
    <source>
        <strain evidence="2">TSY1</strain>
    </source>
</reference>
<dbReference type="Proteomes" id="UP000019141">
    <property type="component" value="Unassembled WGS sequence"/>
</dbReference>
<dbReference type="EMBL" id="AZHW01000255">
    <property type="protein sequence ID" value="ETX01236.1"/>
    <property type="molecule type" value="Genomic_DNA"/>
</dbReference>
<protein>
    <submittedName>
        <fullName evidence="1">Uncharacterized protein</fullName>
    </submittedName>
</protein>
<evidence type="ECO:0000313" key="2">
    <source>
        <dbReference type="Proteomes" id="UP000019141"/>
    </source>
</evidence>
<organism evidence="1 2">
    <name type="scientific">Entotheonella factor</name>
    <dbReference type="NCBI Taxonomy" id="1429438"/>
    <lineage>
        <taxon>Bacteria</taxon>
        <taxon>Pseudomonadati</taxon>
        <taxon>Nitrospinota/Tectimicrobiota group</taxon>
        <taxon>Candidatus Tectimicrobiota</taxon>
        <taxon>Candidatus Entotheonellia</taxon>
        <taxon>Candidatus Entotheonellales</taxon>
        <taxon>Candidatus Entotheonellaceae</taxon>
        <taxon>Candidatus Entotheonella</taxon>
    </lineage>
</organism>
<accession>W4LU40</accession>
<name>W4LU40_ENTF1</name>
<proteinExistence type="predicted"/>
<comment type="caution">
    <text evidence="1">The sequence shown here is derived from an EMBL/GenBank/DDBJ whole genome shotgun (WGS) entry which is preliminary data.</text>
</comment>
<gene>
    <name evidence="1" type="ORF">ETSY1_08095</name>
</gene>